<reference evidence="1 2" key="1">
    <citation type="journal article" date="2012" name="Proc. Natl. Acad. Sci. U.S.A.">
        <title>Comparative genomics of Ceriporiopsis subvermispora and Phanerochaete chrysosporium provide insight into selective ligninolysis.</title>
        <authorList>
            <person name="Fernandez-Fueyo E."/>
            <person name="Ruiz-Duenas F.J."/>
            <person name="Ferreira P."/>
            <person name="Floudas D."/>
            <person name="Hibbett D.S."/>
            <person name="Canessa P."/>
            <person name="Larrondo L.F."/>
            <person name="James T.Y."/>
            <person name="Seelenfreund D."/>
            <person name="Lobos S."/>
            <person name="Polanco R."/>
            <person name="Tello M."/>
            <person name="Honda Y."/>
            <person name="Watanabe T."/>
            <person name="Watanabe T."/>
            <person name="Ryu J.S."/>
            <person name="Kubicek C.P."/>
            <person name="Schmoll M."/>
            <person name="Gaskell J."/>
            <person name="Hammel K.E."/>
            <person name="St John F.J."/>
            <person name="Vanden Wymelenberg A."/>
            <person name="Sabat G."/>
            <person name="Splinter BonDurant S."/>
            <person name="Syed K."/>
            <person name="Yadav J.S."/>
            <person name="Doddapaneni H."/>
            <person name="Subramanian V."/>
            <person name="Lavin J.L."/>
            <person name="Oguiza J.A."/>
            <person name="Perez G."/>
            <person name="Pisabarro A.G."/>
            <person name="Ramirez L."/>
            <person name="Santoyo F."/>
            <person name="Master E."/>
            <person name="Coutinho P.M."/>
            <person name="Henrissat B."/>
            <person name="Lombard V."/>
            <person name="Magnuson J.K."/>
            <person name="Kuees U."/>
            <person name="Hori C."/>
            <person name="Igarashi K."/>
            <person name="Samejima M."/>
            <person name="Held B.W."/>
            <person name="Barry K.W."/>
            <person name="LaButti K.M."/>
            <person name="Lapidus A."/>
            <person name="Lindquist E.A."/>
            <person name="Lucas S.M."/>
            <person name="Riley R."/>
            <person name="Salamov A.A."/>
            <person name="Hoffmeister D."/>
            <person name="Schwenk D."/>
            <person name="Hadar Y."/>
            <person name="Yarden O."/>
            <person name="de Vries R.P."/>
            <person name="Wiebenga A."/>
            <person name="Stenlid J."/>
            <person name="Eastwood D."/>
            <person name="Grigoriev I.V."/>
            <person name="Berka R.M."/>
            <person name="Blanchette R.A."/>
            <person name="Kersten P."/>
            <person name="Martinez A.T."/>
            <person name="Vicuna R."/>
            <person name="Cullen D."/>
        </authorList>
    </citation>
    <scope>NUCLEOTIDE SEQUENCE [LARGE SCALE GENOMIC DNA]</scope>
    <source>
        <strain evidence="1 2">B</strain>
    </source>
</reference>
<name>M2RKT5_CERS8</name>
<dbReference type="Proteomes" id="UP000016930">
    <property type="component" value="Unassembled WGS sequence"/>
</dbReference>
<accession>M2RKT5</accession>
<gene>
    <name evidence="1" type="ORF">CERSUDRAFT_112777</name>
</gene>
<dbReference type="EMBL" id="KB445794">
    <property type="protein sequence ID" value="EMD39082.1"/>
    <property type="molecule type" value="Genomic_DNA"/>
</dbReference>
<protein>
    <submittedName>
        <fullName evidence="1">Uncharacterized protein</fullName>
    </submittedName>
</protein>
<keyword evidence="2" id="KW-1185">Reference proteome</keyword>
<organism evidence="1 2">
    <name type="scientific">Ceriporiopsis subvermispora (strain B)</name>
    <name type="common">White-rot fungus</name>
    <name type="synonym">Gelatoporia subvermispora</name>
    <dbReference type="NCBI Taxonomy" id="914234"/>
    <lineage>
        <taxon>Eukaryota</taxon>
        <taxon>Fungi</taxon>
        <taxon>Dikarya</taxon>
        <taxon>Basidiomycota</taxon>
        <taxon>Agaricomycotina</taxon>
        <taxon>Agaricomycetes</taxon>
        <taxon>Polyporales</taxon>
        <taxon>Gelatoporiaceae</taxon>
        <taxon>Gelatoporia</taxon>
    </lineage>
</organism>
<dbReference type="HOGENOM" id="CLU_3032182_0_0_1"/>
<proteinExistence type="predicted"/>
<dbReference type="AlphaFoldDB" id="M2RKT5"/>
<evidence type="ECO:0000313" key="1">
    <source>
        <dbReference type="EMBL" id="EMD39082.1"/>
    </source>
</evidence>
<sequence length="55" mass="6204">MLREAVDQLVGFGLTANVKSEWEHRQSVGQSGEINHHDGFEVVKVYSMGIYPEVE</sequence>
<evidence type="ECO:0000313" key="2">
    <source>
        <dbReference type="Proteomes" id="UP000016930"/>
    </source>
</evidence>